<dbReference type="RefSeq" id="WP_312031887.1">
    <property type="nucleotide sequence ID" value="NZ_CP051151.1"/>
</dbReference>
<feature type="domain" description="AAA" evidence="1">
    <location>
        <begin position="21"/>
        <end position="150"/>
    </location>
</feature>
<dbReference type="Pfam" id="PF13635">
    <property type="entry name" value="DUF4143"/>
    <property type="match status" value="1"/>
</dbReference>
<dbReference type="PANTHER" id="PTHR33295">
    <property type="entry name" value="ATPASE"/>
    <property type="match status" value="1"/>
</dbReference>
<name>A0A7L6MZK4_9MOLU</name>
<gene>
    <name evidence="3" type="ORF">HF295_00515</name>
</gene>
<proteinExistence type="predicted"/>
<dbReference type="InterPro" id="IPR011335">
    <property type="entry name" value="Restrct_endonuc-II-like"/>
</dbReference>
<dbReference type="InterPro" id="IPR025420">
    <property type="entry name" value="DUF4143"/>
</dbReference>
<keyword evidence="3" id="KW-0547">Nucleotide-binding</keyword>
<accession>A0A7L6MZK4</accession>
<dbReference type="EMBL" id="CP051151">
    <property type="protein sequence ID" value="QLY39420.1"/>
    <property type="molecule type" value="Genomic_DNA"/>
</dbReference>
<dbReference type="AlphaFoldDB" id="A0A7L6MZK4"/>
<evidence type="ECO:0000313" key="4">
    <source>
        <dbReference type="Proteomes" id="UP000512167"/>
    </source>
</evidence>
<reference evidence="3 4" key="1">
    <citation type="submission" date="2020-04" db="EMBL/GenBank/DDBJ databases">
        <authorList>
            <person name="Zheng R.K."/>
            <person name="Sun C.M."/>
        </authorList>
    </citation>
    <scope>NUCLEOTIDE SEQUENCE [LARGE SCALE GENOMIC DNA]</scope>
    <source>
        <strain evidence="4">zrk29</strain>
    </source>
</reference>
<dbReference type="Proteomes" id="UP000512167">
    <property type="component" value="Chromosome"/>
</dbReference>
<evidence type="ECO:0000259" key="2">
    <source>
        <dbReference type="Pfam" id="PF13635"/>
    </source>
</evidence>
<evidence type="ECO:0000313" key="3">
    <source>
        <dbReference type="EMBL" id="QLY39420.1"/>
    </source>
</evidence>
<keyword evidence="3" id="KW-0067">ATP-binding</keyword>
<dbReference type="SUPFAM" id="SSF52540">
    <property type="entry name" value="P-loop containing nucleoside triphosphate hydrolases"/>
    <property type="match status" value="1"/>
</dbReference>
<dbReference type="InterPro" id="IPR041682">
    <property type="entry name" value="AAA_14"/>
</dbReference>
<dbReference type="SUPFAM" id="SSF52980">
    <property type="entry name" value="Restriction endonuclease-like"/>
    <property type="match status" value="1"/>
</dbReference>
<organism evidence="3 4">
    <name type="scientific">Hujiaoplasma nucleasis</name>
    <dbReference type="NCBI Taxonomy" id="2725268"/>
    <lineage>
        <taxon>Bacteria</taxon>
        <taxon>Bacillati</taxon>
        <taxon>Mycoplasmatota</taxon>
        <taxon>Mollicutes</taxon>
        <taxon>Candidatus Izemoplasmatales</taxon>
        <taxon>Hujiaoplasmataceae</taxon>
        <taxon>Hujiaoplasma</taxon>
    </lineage>
</organism>
<protein>
    <submittedName>
        <fullName evidence="3">ATP-binding protein</fullName>
    </submittedName>
</protein>
<dbReference type="Gene3D" id="3.40.50.300">
    <property type="entry name" value="P-loop containing nucleotide triphosphate hydrolases"/>
    <property type="match status" value="1"/>
</dbReference>
<keyword evidence="4" id="KW-1185">Reference proteome</keyword>
<sequence length="397" mass="46554">MKIIERKKYLDELLSLKNKPDIKIITGVRRAGKSMLLSEYIKILKRNEEDANIILVDFNRIVFDEIKEYKKLNAHIRERFIPNVNNYVFIDEVQMCEKFELAVNDLYESKEFDIYITGSNAFLLSSDLATLFTGRYFEIEVLPFSFSEYCEYYGYNNISDAFDKYTIEGGFAGSYLYDTEKQKSDYITNILDVVILKDIMKRNGVTDKVAMENIVAFLLDNISNLTTPSKITNKLKDDGIAIDHKTVGNYISYLCEGFVFYKVKRFDIRGNGYLKTNEKYYLVDQGFRFAKLGKRYFDYGRLYENIVALELMRRGYDIYVGKLYQKEIDFVAIRGTEKIYIQVSDNISREETLERELTPLRKINDAYPKILIANTRHEDYDIGGIKVFDISKWLLDK</sequence>
<feature type="domain" description="DUF4143" evidence="2">
    <location>
        <begin position="197"/>
        <end position="343"/>
    </location>
</feature>
<dbReference type="GO" id="GO:0005524">
    <property type="term" value="F:ATP binding"/>
    <property type="evidence" value="ECO:0007669"/>
    <property type="project" value="UniProtKB-KW"/>
</dbReference>
<dbReference type="KEGG" id="tbk:HF295_00515"/>
<dbReference type="PANTHER" id="PTHR33295:SF20">
    <property type="entry name" value="ATPASE"/>
    <property type="match status" value="1"/>
</dbReference>
<dbReference type="Pfam" id="PF13173">
    <property type="entry name" value="AAA_14"/>
    <property type="match status" value="1"/>
</dbReference>
<dbReference type="InterPro" id="IPR027417">
    <property type="entry name" value="P-loop_NTPase"/>
</dbReference>
<evidence type="ECO:0000259" key="1">
    <source>
        <dbReference type="Pfam" id="PF13173"/>
    </source>
</evidence>